<proteinExistence type="predicted"/>
<reference evidence="2" key="1">
    <citation type="journal article" date="2019" name="Curr. Biol.">
        <title>Genome Sequence of Striga asiatica Provides Insight into the Evolution of Plant Parasitism.</title>
        <authorList>
            <person name="Yoshida S."/>
            <person name="Kim S."/>
            <person name="Wafula E.K."/>
            <person name="Tanskanen J."/>
            <person name="Kim Y.M."/>
            <person name="Honaas L."/>
            <person name="Yang Z."/>
            <person name="Spallek T."/>
            <person name="Conn C.E."/>
            <person name="Ichihashi Y."/>
            <person name="Cheong K."/>
            <person name="Cui S."/>
            <person name="Der J.P."/>
            <person name="Gundlach H."/>
            <person name="Jiao Y."/>
            <person name="Hori C."/>
            <person name="Ishida J.K."/>
            <person name="Kasahara H."/>
            <person name="Kiba T."/>
            <person name="Kim M.S."/>
            <person name="Koo N."/>
            <person name="Laohavisit A."/>
            <person name="Lee Y.H."/>
            <person name="Lumba S."/>
            <person name="McCourt P."/>
            <person name="Mortimer J.C."/>
            <person name="Mutuku J.M."/>
            <person name="Nomura T."/>
            <person name="Sasaki-Sekimoto Y."/>
            <person name="Seto Y."/>
            <person name="Wang Y."/>
            <person name="Wakatake T."/>
            <person name="Sakakibara H."/>
            <person name="Demura T."/>
            <person name="Yamaguchi S."/>
            <person name="Yoneyama K."/>
            <person name="Manabe R.I."/>
            <person name="Nelson D.C."/>
            <person name="Schulman A.H."/>
            <person name="Timko M.P."/>
            <person name="dePamphilis C.W."/>
            <person name="Choi D."/>
            <person name="Shirasu K."/>
        </authorList>
    </citation>
    <scope>NUCLEOTIDE SEQUENCE [LARGE SCALE GENOMIC DNA]</scope>
    <source>
        <strain evidence="2">cv. UVA1</strain>
    </source>
</reference>
<comment type="caution">
    <text evidence="1">The sequence shown here is derived from an EMBL/GenBank/DDBJ whole genome shotgun (WGS) entry which is preliminary data.</text>
</comment>
<gene>
    <name evidence="1" type="ORF">STAS_28688</name>
</gene>
<accession>A0A5A7R1T6</accession>
<protein>
    <submittedName>
        <fullName evidence="1">Leucine ABC transporter subunit substrate-binding protein LivK</fullName>
    </submittedName>
</protein>
<dbReference type="EMBL" id="BKCP01009626">
    <property type="protein sequence ID" value="GER51326.1"/>
    <property type="molecule type" value="Genomic_DNA"/>
</dbReference>
<dbReference type="OrthoDB" id="1727728at2759"/>
<organism evidence="1 2">
    <name type="scientific">Striga asiatica</name>
    <name type="common">Asiatic witchweed</name>
    <name type="synonym">Buchnera asiatica</name>
    <dbReference type="NCBI Taxonomy" id="4170"/>
    <lineage>
        <taxon>Eukaryota</taxon>
        <taxon>Viridiplantae</taxon>
        <taxon>Streptophyta</taxon>
        <taxon>Embryophyta</taxon>
        <taxon>Tracheophyta</taxon>
        <taxon>Spermatophyta</taxon>
        <taxon>Magnoliopsida</taxon>
        <taxon>eudicotyledons</taxon>
        <taxon>Gunneridae</taxon>
        <taxon>Pentapetalae</taxon>
        <taxon>asterids</taxon>
        <taxon>lamiids</taxon>
        <taxon>Lamiales</taxon>
        <taxon>Orobanchaceae</taxon>
        <taxon>Buchnereae</taxon>
        <taxon>Striga</taxon>
    </lineage>
</organism>
<evidence type="ECO:0000313" key="2">
    <source>
        <dbReference type="Proteomes" id="UP000325081"/>
    </source>
</evidence>
<dbReference type="Proteomes" id="UP000325081">
    <property type="component" value="Unassembled WGS sequence"/>
</dbReference>
<keyword evidence="2" id="KW-1185">Reference proteome</keyword>
<dbReference type="AlphaFoldDB" id="A0A5A7R1T6"/>
<sequence length="342" mass="39426">MDSTHEYASQIRTHFKVFPKLRVFSWLAGQTDVAESNVVSSFLNTLNEPLYDWDRNYITNVLRIGKVLKSHARDFVAHYCRATTVPWIYGSINLYRQKLGCTISTLETTPFVTEILSPPANKKLAPPLELSASLCQLGSLDEYCNEFHARAVHIPGLFLDIQLGLFLNELQETIRVRFQPNDAIDLRTAMRVARSITREYFAHPEKSLASPIRSGKRWSMGFELGFPDPQYLGKTYSSITLRITNNSNSFLDKRNVTKLQKVHSFPELFIFDNQDSQITFMPNCLHLCFIFDGRTMLSYKNKRMISHNMCICQDSPTRNNKSCRHFAELPTNEHRISINLIF</sequence>
<evidence type="ECO:0000313" key="1">
    <source>
        <dbReference type="EMBL" id="GER51326.1"/>
    </source>
</evidence>
<name>A0A5A7R1T6_STRAF</name>